<evidence type="ECO:0000313" key="1">
    <source>
        <dbReference type="EMBL" id="QQP34605.1"/>
    </source>
</evidence>
<dbReference type="AlphaFoldDB" id="A0A7T8GNL1"/>
<protein>
    <submittedName>
        <fullName evidence="1">Uncharacterized protein</fullName>
    </submittedName>
</protein>
<gene>
    <name evidence="1" type="ORF">FKW44_022547</name>
</gene>
<accession>A0A7T8GNL1</accession>
<dbReference type="EMBL" id="CP045906">
    <property type="protein sequence ID" value="QQP34605.1"/>
    <property type="molecule type" value="Genomic_DNA"/>
</dbReference>
<organism evidence="1 2">
    <name type="scientific">Caligus rogercresseyi</name>
    <name type="common">Sea louse</name>
    <dbReference type="NCBI Taxonomy" id="217165"/>
    <lineage>
        <taxon>Eukaryota</taxon>
        <taxon>Metazoa</taxon>
        <taxon>Ecdysozoa</taxon>
        <taxon>Arthropoda</taxon>
        <taxon>Crustacea</taxon>
        <taxon>Multicrustacea</taxon>
        <taxon>Hexanauplia</taxon>
        <taxon>Copepoda</taxon>
        <taxon>Siphonostomatoida</taxon>
        <taxon>Caligidae</taxon>
        <taxon>Caligus</taxon>
    </lineage>
</organism>
<evidence type="ECO:0000313" key="2">
    <source>
        <dbReference type="Proteomes" id="UP000595437"/>
    </source>
</evidence>
<name>A0A7T8GNL1_CALRO</name>
<reference evidence="2" key="1">
    <citation type="submission" date="2021-01" db="EMBL/GenBank/DDBJ databases">
        <title>Caligus Genome Assembly.</title>
        <authorList>
            <person name="Gallardo-Escarate C."/>
        </authorList>
    </citation>
    <scope>NUCLEOTIDE SEQUENCE [LARGE SCALE GENOMIC DNA]</scope>
</reference>
<keyword evidence="2" id="KW-1185">Reference proteome</keyword>
<dbReference type="Proteomes" id="UP000595437">
    <property type="component" value="Chromosome 17"/>
</dbReference>
<proteinExistence type="predicted"/>
<sequence length="60" mass="7297">MDLSMKPYQKRLCQLLSEATKKMRFCPVEQILQWLCQDRLPLVLWKDEKIFTFQDHSKLP</sequence>